<dbReference type="PROSITE" id="PS00455">
    <property type="entry name" value="AMP_BINDING"/>
    <property type="match status" value="1"/>
</dbReference>
<evidence type="ECO:0000256" key="3">
    <source>
        <dbReference type="ARBA" id="ARBA00011738"/>
    </source>
</evidence>
<keyword evidence="6" id="KW-0460">Magnesium</keyword>
<dbReference type="RefSeq" id="WP_164353777.1">
    <property type="nucleotide sequence ID" value="NZ_JAABNT010000005.1"/>
</dbReference>
<dbReference type="EC" id="6.2.1.44" evidence="8"/>
<dbReference type="InterPro" id="IPR042099">
    <property type="entry name" value="ANL_N_sf"/>
</dbReference>
<feature type="domain" description="AMP-dependent synthetase/ligase" evidence="10">
    <location>
        <begin position="32"/>
        <end position="418"/>
    </location>
</feature>
<name>A0A6P0CEM3_9RHOB</name>
<evidence type="ECO:0000313" key="13">
    <source>
        <dbReference type="Proteomes" id="UP000468591"/>
    </source>
</evidence>
<dbReference type="EMBL" id="JAABNT010000005">
    <property type="protein sequence ID" value="NEK22854.1"/>
    <property type="molecule type" value="Genomic_DNA"/>
</dbReference>
<evidence type="ECO:0000256" key="9">
    <source>
        <dbReference type="ARBA" id="ARBA00067668"/>
    </source>
</evidence>
<gene>
    <name evidence="12" type="ORF">GV827_10615</name>
</gene>
<feature type="domain" description="AMP-binding enzyme C-terminal" evidence="11">
    <location>
        <begin position="468"/>
        <end position="543"/>
    </location>
</feature>
<comment type="similarity">
    <text evidence="2">Belongs to the ATP-dependent AMP-binding enzyme family.</text>
</comment>
<evidence type="ECO:0000256" key="2">
    <source>
        <dbReference type="ARBA" id="ARBA00006432"/>
    </source>
</evidence>
<dbReference type="InterPro" id="IPR000873">
    <property type="entry name" value="AMP-dep_synth/lig_dom"/>
</dbReference>
<evidence type="ECO:0000313" key="12">
    <source>
        <dbReference type="EMBL" id="NEK22854.1"/>
    </source>
</evidence>
<comment type="cofactor">
    <cofactor evidence="1">
        <name>Mg(2+)</name>
        <dbReference type="ChEBI" id="CHEBI:18420"/>
    </cofactor>
</comment>
<keyword evidence="13" id="KW-1185">Reference proteome</keyword>
<dbReference type="Gene3D" id="3.30.300.30">
    <property type="match status" value="1"/>
</dbReference>
<dbReference type="GO" id="GO:0046872">
    <property type="term" value="F:metal ion binding"/>
    <property type="evidence" value="ECO:0007669"/>
    <property type="project" value="UniProtKB-KW"/>
</dbReference>
<reference evidence="12 13" key="1">
    <citation type="submission" date="2020-01" db="EMBL/GenBank/DDBJ databases">
        <title>Sulfitobacter sediminilitoris sp. nov., isolated from a tidal flat.</title>
        <authorList>
            <person name="Park S."/>
            <person name="Yoon J.-H."/>
        </authorList>
    </citation>
    <scope>NUCLEOTIDE SEQUENCE [LARGE SCALE GENOMIC DNA]</scope>
    <source>
        <strain evidence="12 13">JBTF-M27</strain>
    </source>
</reference>
<evidence type="ECO:0000259" key="10">
    <source>
        <dbReference type="Pfam" id="PF00501"/>
    </source>
</evidence>
<proteinExistence type="inferred from homology"/>
<dbReference type="Proteomes" id="UP000468591">
    <property type="component" value="Unassembled WGS sequence"/>
</dbReference>
<accession>A0A6P0CEM3</accession>
<evidence type="ECO:0000256" key="6">
    <source>
        <dbReference type="ARBA" id="ARBA00022842"/>
    </source>
</evidence>
<evidence type="ECO:0000256" key="8">
    <source>
        <dbReference type="ARBA" id="ARBA00066616"/>
    </source>
</evidence>
<sequence>MTRPINGLSHVKGSTARPLINATIPGFMAEVRRRYGDRVAAVFSQTGERWSYHDLMRRVDRLAAGLLSIGVYKGDRVGIWSPNRPEWVLAQFATARIGAILVNINPSYQSAELHYALHHAGVSTLITAPRFRDSDYLAKLQELAPELATARPGHLQSEKLPKLRRVIQLGGDPMPGAMSFDEVMSRGGAAPKARLDGITAGLSPDDAINIQFTSGTTGRPKGATLSHRSIINNAISSARAMRLTPDDALCIPVPLYHCFGMVLGNLAAVSYGVKMVFPGEGFDPLATLKAVEAEGCTALHGVPTMFAAMLDHPDFDRFDLRSLRTGIMAGSICPAPLMKRVMEGMHCRDITIGYGMTETSPISFQTAPDDPPARRVSTVGRVQPHVECKVIDTEGRTLPVGQQGQLLTKGYLVMKGYWNDPEFTAEAIRDGWMHTGDLATIDAEGYCQITGRAGDMLIRGGENVYPAEIEELLVTHPDIAQAQVFGLPDARLGEEVAAWIILRPGAALTAEALQDWCRERIARFKVPRHIRFADDMPLTATGKPQKFRMRDMMCQDLGIAIPS</sequence>
<dbReference type="Gene3D" id="3.40.50.12780">
    <property type="entry name" value="N-terminal domain of ligase-like"/>
    <property type="match status" value="1"/>
</dbReference>
<dbReference type="CDD" id="cd05917">
    <property type="entry name" value="FACL_like_2"/>
    <property type="match status" value="1"/>
</dbReference>
<dbReference type="InterPro" id="IPR045851">
    <property type="entry name" value="AMP-bd_C_sf"/>
</dbReference>
<dbReference type="AlphaFoldDB" id="A0A6P0CEM3"/>
<comment type="catalytic activity">
    <reaction evidence="7">
        <text>3-(methylsulfanyl)propanoate + ATP + CoA = 3-(methylsulfanyl)propanoyl-CoA + AMP + diphosphate</text>
        <dbReference type="Rhea" id="RHEA:43052"/>
        <dbReference type="ChEBI" id="CHEBI:30616"/>
        <dbReference type="ChEBI" id="CHEBI:33019"/>
        <dbReference type="ChEBI" id="CHEBI:49016"/>
        <dbReference type="ChEBI" id="CHEBI:57287"/>
        <dbReference type="ChEBI" id="CHEBI:82815"/>
        <dbReference type="ChEBI" id="CHEBI:456215"/>
        <dbReference type="EC" id="6.2.1.44"/>
    </reaction>
    <physiologicalReaction direction="left-to-right" evidence="7">
        <dbReference type="Rhea" id="RHEA:43053"/>
    </physiologicalReaction>
</comment>
<organism evidence="12 13">
    <name type="scientific">Sulfitobacter sediminilitoris</name>
    <dbReference type="NCBI Taxonomy" id="2698830"/>
    <lineage>
        <taxon>Bacteria</taxon>
        <taxon>Pseudomonadati</taxon>
        <taxon>Pseudomonadota</taxon>
        <taxon>Alphaproteobacteria</taxon>
        <taxon>Rhodobacterales</taxon>
        <taxon>Roseobacteraceae</taxon>
        <taxon>Sulfitobacter</taxon>
    </lineage>
</organism>
<evidence type="ECO:0000256" key="5">
    <source>
        <dbReference type="ARBA" id="ARBA00022723"/>
    </source>
</evidence>
<dbReference type="PANTHER" id="PTHR43201:SF5">
    <property type="entry name" value="MEDIUM-CHAIN ACYL-COA LIGASE ACSF2, MITOCHONDRIAL"/>
    <property type="match status" value="1"/>
</dbReference>
<dbReference type="PANTHER" id="PTHR43201">
    <property type="entry name" value="ACYL-COA SYNTHETASE"/>
    <property type="match status" value="1"/>
</dbReference>
<evidence type="ECO:0000259" key="11">
    <source>
        <dbReference type="Pfam" id="PF13193"/>
    </source>
</evidence>
<dbReference type="FunFam" id="3.30.300.30:FF:000008">
    <property type="entry name" value="2,3-dihydroxybenzoate-AMP ligase"/>
    <property type="match status" value="1"/>
</dbReference>
<dbReference type="SUPFAM" id="SSF56801">
    <property type="entry name" value="Acetyl-CoA synthetase-like"/>
    <property type="match status" value="1"/>
</dbReference>
<comment type="subunit">
    <text evidence="3">Homodimer.</text>
</comment>
<dbReference type="Pfam" id="PF13193">
    <property type="entry name" value="AMP-binding_C"/>
    <property type="match status" value="1"/>
</dbReference>
<evidence type="ECO:0000256" key="7">
    <source>
        <dbReference type="ARBA" id="ARBA00051915"/>
    </source>
</evidence>
<evidence type="ECO:0000256" key="1">
    <source>
        <dbReference type="ARBA" id="ARBA00001946"/>
    </source>
</evidence>
<evidence type="ECO:0000256" key="4">
    <source>
        <dbReference type="ARBA" id="ARBA00022598"/>
    </source>
</evidence>
<dbReference type="Pfam" id="PF00501">
    <property type="entry name" value="AMP-binding"/>
    <property type="match status" value="1"/>
</dbReference>
<protein>
    <recommendedName>
        <fullName evidence="9">3-methylmercaptopropionyl-CoA ligase</fullName>
        <ecNumber evidence="8">6.2.1.44</ecNumber>
    </recommendedName>
</protein>
<dbReference type="FunFam" id="3.40.50.12780:FF:000003">
    <property type="entry name" value="Long-chain-fatty-acid--CoA ligase FadD"/>
    <property type="match status" value="1"/>
</dbReference>
<comment type="caution">
    <text evidence="12">The sequence shown here is derived from an EMBL/GenBank/DDBJ whole genome shotgun (WGS) entry which is preliminary data.</text>
</comment>
<dbReference type="GO" id="GO:0031956">
    <property type="term" value="F:medium-chain fatty acid-CoA ligase activity"/>
    <property type="evidence" value="ECO:0007669"/>
    <property type="project" value="TreeGrafter"/>
</dbReference>
<keyword evidence="4" id="KW-0436">Ligase</keyword>
<dbReference type="InterPro" id="IPR020845">
    <property type="entry name" value="AMP-binding_CS"/>
</dbReference>
<dbReference type="InterPro" id="IPR025110">
    <property type="entry name" value="AMP-bd_C"/>
</dbReference>
<keyword evidence="5" id="KW-0479">Metal-binding</keyword>
<dbReference type="GO" id="GO:0006631">
    <property type="term" value="P:fatty acid metabolic process"/>
    <property type="evidence" value="ECO:0007669"/>
    <property type="project" value="TreeGrafter"/>
</dbReference>